<protein>
    <submittedName>
        <fullName evidence="2">Uncharacterized protein</fullName>
    </submittedName>
</protein>
<organism evidence="2 3">
    <name type="scientific">Enhygromyxa salina</name>
    <dbReference type="NCBI Taxonomy" id="215803"/>
    <lineage>
        <taxon>Bacteria</taxon>
        <taxon>Pseudomonadati</taxon>
        <taxon>Myxococcota</taxon>
        <taxon>Polyangia</taxon>
        <taxon>Nannocystales</taxon>
        <taxon>Nannocystaceae</taxon>
        <taxon>Enhygromyxa</taxon>
    </lineage>
</organism>
<name>A0A0C2CUW1_9BACT</name>
<sequence length="233" mass="24091">MMLSLLVTPLIFGGGCKNDDVAEEGTTDTTGDGDGDPSGDGDGDPTGDGDGDPATTGDGDGDGDGDPTGDGDGDPPDPIVYSDAAVEDYTRVDRMGMPAVNTALIMSKDEYNAANPTDDVALDFGPEVIASLTGLHAALDDDLLGVMLTPCAPNQCLNQASPLVIPDTLKIDLDDDDTFPNGRALTDPVMDVTLGLIMLNLMVHEVTTLVGVLNPTENDVPFEADFPYLAPPH</sequence>
<dbReference type="EMBL" id="JMCC02000063">
    <property type="protein sequence ID" value="KIG14911.1"/>
    <property type="molecule type" value="Genomic_DNA"/>
</dbReference>
<gene>
    <name evidence="2" type="ORF">DB30_06213</name>
</gene>
<evidence type="ECO:0000313" key="3">
    <source>
        <dbReference type="Proteomes" id="UP000031599"/>
    </source>
</evidence>
<dbReference type="AlphaFoldDB" id="A0A0C2CUW1"/>
<dbReference type="Pfam" id="PF14224">
    <property type="entry name" value="DUF4331"/>
    <property type="match status" value="1"/>
</dbReference>
<evidence type="ECO:0000256" key="1">
    <source>
        <dbReference type="SAM" id="MobiDB-lite"/>
    </source>
</evidence>
<proteinExistence type="predicted"/>
<dbReference type="Proteomes" id="UP000031599">
    <property type="component" value="Unassembled WGS sequence"/>
</dbReference>
<feature type="region of interest" description="Disordered" evidence="1">
    <location>
        <begin position="13"/>
        <end position="81"/>
    </location>
</feature>
<feature type="compositionally biased region" description="Acidic residues" evidence="1">
    <location>
        <begin position="21"/>
        <end position="51"/>
    </location>
</feature>
<reference evidence="2 3" key="1">
    <citation type="submission" date="2014-12" db="EMBL/GenBank/DDBJ databases">
        <title>Genome assembly of Enhygromyxa salina DSM 15201.</title>
        <authorList>
            <person name="Sharma G."/>
            <person name="Subramanian S."/>
        </authorList>
    </citation>
    <scope>NUCLEOTIDE SEQUENCE [LARGE SCALE GENOMIC DNA]</scope>
    <source>
        <strain evidence="2 3">DSM 15201</strain>
    </source>
</reference>
<dbReference type="InterPro" id="IPR025566">
    <property type="entry name" value="DUF4331"/>
</dbReference>
<feature type="compositionally biased region" description="Acidic residues" evidence="1">
    <location>
        <begin position="59"/>
        <end position="75"/>
    </location>
</feature>
<accession>A0A0C2CUW1</accession>
<evidence type="ECO:0000313" key="2">
    <source>
        <dbReference type="EMBL" id="KIG14911.1"/>
    </source>
</evidence>
<comment type="caution">
    <text evidence="2">The sequence shown here is derived from an EMBL/GenBank/DDBJ whole genome shotgun (WGS) entry which is preliminary data.</text>
</comment>